<dbReference type="Proteomes" id="UP000031449">
    <property type="component" value="Chromosome"/>
</dbReference>
<gene>
    <name evidence="1" type="ORF">JMA_07780</name>
</gene>
<dbReference type="PANTHER" id="PTHR33677">
    <property type="entry name" value="TRANSCRIPTIONAL REPRESSOR FRMR-RELATED"/>
    <property type="match status" value="1"/>
</dbReference>
<dbReference type="STRING" id="1508404.JMA_07780"/>
<dbReference type="InterPro" id="IPR003735">
    <property type="entry name" value="Metal_Tscrpt_repr"/>
</dbReference>
<dbReference type="PANTHER" id="PTHR33677:SF5">
    <property type="entry name" value="TRANSCRIPTIONAL REPRESSOR FRMR"/>
    <property type="match status" value="1"/>
</dbReference>
<evidence type="ECO:0000313" key="1">
    <source>
        <dbReference type="EMBL" id="AJD90095.1"/>
    </source>
</evidence>
<dbReference type="GO" id="GO:0045892">
    <property type="term" value="P:negative regulation of DNA-templated transcription"/>
    <property type="evidence" value="ECO:0007669"/>
    <property type="project" value="UniProtKB-ARBA"/>
</dbReference>
<accession>A0A0B5AI83</accession>
<dbReference type="GO" id="GO:0003677">
    <property type="term" value="F:DNA binding"/>
    <property type="evidence" value="ECO:0007669"/>
    <property type="project" value="InterPro"/>
</dbReference>
<dbReference type="HOGENOM" id="CLU_130332_1_0_9"/>
<dbReference type="InterPro" id="IPR038390">
    <property type="entry name" value="Metal_Tscrpt_repr_sf"/>
</dbReference>
<dbReference type="GO" id="GO:0046872">
    <property type="term" value="F:metal ion binding"/>
    <property type="evidence" value="ECO:0007669"/>
    <property type="project" value="InterPro"/>
</dbReference>
<proteinExistence type="predicted"/>
<evidence type="ECO:0008006" key="3">
    <source>
        <dbReference type="Google" id="ProtNLM"/>
    </source>
</evidence>
<dbReference type="Pfam" id="PF02583">
    <property type="entry name" value="Trns_repr_metal"/>
    <property type="match status" value="1"/>
</dbReference>
<protein>
    <recommendedName>
        <fullName evidence="3">Cytoplasmic protein</fullName>
    </recommendedName>
</protein>
<evidence type="ECO:0000313" key="2">
    <source>
        <dbReference type="Proteomes" id="UP000031449"/>
    </source>
</evidence>
<dbReference type="OrthoDB" id="9798732at2"/>
<dbReference type="Gene3D" id="1.20.58.1000">
    <property type="entry name" value="Metal-sensitive repressor, helix protomer"/>
    <property type="match status" value="1"/>
</dbReference>
<name>A0A0B5AI83_9BACL</name>
<dbReference type="CDD" id="cd10155">
    <property type="entry name" value="BsYrkD-like_DUF156"/>
    <property type="match status" value="1"/>
</dbReference>
<dbReference type="AlphaFoldDB" id="A0A0B5AI83"/>
<keyword evidence="2" id="KW-1185">Reference proteome</keyword>
<organism evidence="1 2">
    <name type="scientific">Jeotgalibacillus malaysiensis</name>
    <dbReference type="NCBI Taxonomy" id="1508404"/>
    <lineage>
        <taxon>Bacteria</taxon>
        <taxon>Bacillati</taxon>
        <taxon>Bacillota</taxon>
        <taxon>Bacilli</taxon>
        <taxon>Bacillales</taxon>
        <taxon>Caryophanaceae</taxon>
        <taxon>Jeotgalibacillus</taxon>
    </lineage>
</organism>
<dbReference type="BioCyc" id="JESP1508404:G14D9-9995-MONOMER"/>
<dbReference type="EMBL" id="CP009416">
    <property type="protein sequence ID" value="AJD90095.1"/>
    <property type="molecule type" value="Genomic_DNA"/>
</dbReference>
<reference evidence="1 2" key="1">
    <citation type="submission" date="2014-08" db="EMBL/GenBank/DDBJ databases">
        <title>Complete genome of a marine bacteria Jeotgalibacillus malaysiensis.</title>
        <authorList>
            <person name="Yaakop A.S."/>
            <person name="Chan K.-G."/>
            <person name="Goh K.M."/>
        </authorList>
    </citation>
    <scope>NUCLEOTIDE SEQUENCE [LARGE SCALE GENOMIC DNA]</scope>
    <source>
        <strain evidence="1 2">D5</strain>
    </source>
</reference>
<sequence>MEYDKQQINRLKRAEGQIKGILRMMEEGKDCRDVVTQLSATRTALDRTIGLIVARNLEECLRNADEKGEDSAVYINEAVQLLVKSR</sequence>
<dbReference type="KEGG" id="jeo:JMA_07780"/>